<comment type="catalytic activity">
    <reaction evidence="1 18">
        <text>1-(5-phospho-beta-D-ribosyl)-ATP + diphosphate = 5-phospho-alpha-D-ribose 1-diphosphate + ATP</text>
        <dbReference type="Rhea" id="RHEA:18473"/>
        <dbReference type="ChEBI" id="CHEBI:30616"/>
        <dbReference type="ChEBI" id="CHEBI:33019"/>
        <dbReference type="ChEBI" id="CHEBI:58017"/>
        <dbReference type="ChEBI" id="CHEBI:73183"/>
        <dbReference type="EC" id="2.4.2.17"/>
    </reaction>
</comment>
<comment type="similarity">
    <text evidence="5 18">Belongs to the ATP phosphoribosyltransferase family. Long subfamily.</text>
</comment>
<keyword evidence="10 18" id="KW-0328">Glycosyltransferase</keyword>
<comment type="function">
    <text evidence="17 18">Catalyzes the condensation of ATP and 5-phosphoribose 1-diphosphate to form N'-(5'-phosphoribosyl)-ATP (PR-ATP). Has a crucial role in the pathway because the rate of histidine biosynthesis seems to be controlled primarily by regulation of HisG enzymatic activity.</text>
</comment>
<evidence type="ECO:0000259" key="20">
    <source>
        <dbReference type="Pfam" id="PF08029"/>
    </source>
</evidence>
<comment type="activity regulation">
    <text evidence="18">Feedback inhibited by histidine.</text>
</comment>
<proteinExistence type="inferred from homology"/>
<dbReference type="Gene3D" id="3.40.190.10">
    <property type="entry name" value="Periplasmic binding protein-like II"/>
    <property type="match status" value="2"/>
</dbReference>
<dbReference type="Pfam" id="PF08029">
    <property type="entry name" value="HisG_C"/>
    <property type="match status" value="1"/>
</dbReference>
<evidence type="ECO:0000256" key="9">
    <source>
        <dbReference type="ARBA" id="ARBA00022605"/>
    </source>
</evidence>
<evidence type="ECO:0000256" key="3">
    <source>
        <dbReference type="ARBA" id="ARBA00004496"/>
    </source>
</evidence>
<evidence type="ECO:0000256" key="13">
    <source>
        <dbReference type="ARBA" id="ARBA00022741"/>
    </source>
</evidence>
<keyword evidence="8 18" id="KW-0963">Cytoplasm</keyword>
<evidence type="ECO:0000256" key="17">
    <source>
        <dbReference type="ARBA" id="ARBA00024861"/>
    </source>
</evidence>
<dbReference type="GO" id="GO:0000105">
    <property type="term" value="P:L-histidine biosynthetic process"/>
    <property type="evidence" value="ECO:0007669"/>
    <property type="project" value="UniProtKB-UniRule"/>
</dbReference>
<dbReference type="EMBL" id="CP065592">
    <property type="protein sequence ID" value="QPQ54331.1"/>
    <property type="molecule type" value="Genomic_DNA"/>
</dbReference>
<evidence type="ECO:0000256" key="6">
    <source>
        <dbReference type="ARBA" id="ARBA00011946"/>
    </source>
</evidence>
<reference evidence="21 22" key="1">
    <citation type="submission" date="2020-11" db="EMBL/GenBank/DDBJ databases">
        <title>Genome seq and assembly of Sphingosinicella sp.</title>
        <authorList>
            <person name="Chhetri G."/>
        </authorList>
    </citation>
    <scope>NUCLEOTIDE SEQUENCE [LARGE SCALE GENOMIC DNA]</scope>
    <source>
        <strain evidence="21 22">UDD2</strain>
    </source>
</reference>
<sequence length="295" mass="31896">MSEPARLHMALQKSGRLSDYSRDLLRDAGLRILHGKNDLTARAENFPIDLMFMRDDDIPTFVSDGVCEFGIVGRNVLEEFALGEAAARFEIVAPLGFGRCSLKIAAPERATYEGPRALAGQRIATSYPRLLRAFLDRHGIDATIVKMNGAVELAPRLQIAAFICDLVSTGATLEANGLRAVETVLDSEAVLIRSLKPGAPDKADASEKLLRRIGGVLATQESKYIVLNAPEEALARIAEILPGADSPTIIPLHGRPGHFAVQAVCQESVFWETLQNLKGAGASAILVMPIEKMML</sequence>
<keyword evidence="11 18" id="KW-0808">Transferase</keyword>
<evidence type="ECO:0000313" key="21">
    <source>
        <dbReference type="EMBL" id="QPQ54331.1"/>
    </source>
</evidence>
<dbReference type="EC" id="2.4.2.17" evidence="6 18"/>
<dbReference type="Pfam" id="PF01634">
    <property type="entry name" value="HisG"/>
    <property type="match status" value="1"/>
</dbReference>
<dbReference type="SUPFAM" id="SSF54913">
    <property type="entry name" value="GlnB-like"/>
    <property type="match status" value="1"/>
</dbReference>
<evidence type="ECO:0000256" key="11">
    <source>
        <dbReference type="ARBA" id="ARBA00022679"/>
    </source>
</evidence>
<evidence type="ECO:0000259" key="19">
    <source>
        <dbReference type="Pfam" id="PF01634"/>
    </source>
</evidence>
<dbReference type="InterPro" id="IPR020621">
    <property type="entry name" value="ATP-PRT_HisG_long"/>
</dbReference>
<keyword evidence="22" id="KW-1185">Reference proteome</keyword>
<evidence type="ECO:0000256" key="7">
    <source>
        <dbReference type="ARBA" id="ARBA00020998"/>
    </source>
</evidence>
<dbReference type="GO" id="GO:0005524">
    <property type="term" value="F:ATP binding"/>
    <property type="evidence" value="ECO:0007669"/>
    <property type="project" value="UniProtKB-KW"/>
</dbReference>
<keyword evidence="12 18" id="KW-0479">Metal-binding</keyword>
<accession>A0A7T2GI56</accession>
<name>A0A7T2GI56_9SPHN</name>
<dbReference type="InterPro" id="IPR013115">
    <property type="entry name" value="HisG_C"/>
</dbReference>
<keyword evidence="15 18" id="KW-0460">Magnesium</keyword>
<keyword evidence="9 18" id="KW-0028">Amino-acid biosynthesis</keyword>
<dbReference type="PANTHER" id="PTHR21403:SF8">
    <property type="entry name" value="ATP PHOSPHORIBOSYLTRANSFERASE"/>
    <property type="match status" value="1"/>
</dbReference>
<evidence type="ECO:0000256" key="14">
    <source>
        <dbReference type="ARBA" id="ARBA00022840"/>
    </source>
</evidence>
<dbReference type="SUPFAM" id="SSF53850">
    <property type="entry name" value="Periplasmic binding protein-like II"/>
    <property type="match status" value="1"/>
</dbReference>
<evidence type="ECO:0000256" key="4">
    <source>
        <dbReference type="ARBA" id="ARBA00004667"/>
    </source>
</evidence>
<dbReference type="KEGG" id="sflv:IC614_08175"/>
<dbReference type="GO" id="GO:0003879">
    <property type="term" value="F:ATP phosphoribosyltransferase activity"/>
    <property type="evidence" value="ECO:0007669"/>
    <property type="project" value="UniProtKB-UniRule"/>
</dbReference>
<keyword evidence="14 18" id="KW-0067">ATP-binding</keyword>
<dbReference type="HAMAP" id="MF_00079">
    <property type="entry name" value="HisG_Long"/>
    <property type="match status" value="1"/>
</dbReference>
<dbReference type="GO" id="GO:0000287">
    <property type="term" value="F:magnesium ion binding"/>
    <property type="evidence" value="ECO:0007669"/>
    <property type="project" value="UniProtKB-UniRule"/>
</dbReference>
<evidence type="ECO:0000256" key="15">
    <source>
        <dbReference type="ARBA" id="ARBA00022842"/>
    </source>
</evidence>
<keyword evidence="16 18" id="KW-0368">Histidine biosynthesis</keyword>
<evidence type="ECO:0000256" key="16">
    <source>
        <dbReference type="ARBA" id="ARBA00023102"/>
    </source>
</evidence>
<feature type="domain" description="Histidine biosynthesis HisG C-terminal" evidence="20">
    <location>
        <begin position="220"/>
        <end position="292"/>
    </location>
</feature>
<dbReference type="InterPro" id="IPR015867">
    <property type="entry name" value="N-reg_PII/ATP_PRibTrfase_C"/>
</dbReference>
<dbReference type="UniPathway" id="UPA00031">
    <property type="reaction ID" value="UER00006"/>
</dbReference>
<dbReference type="InterPro" id="IPR001348">
    <property type="entry name" value="ATP_PRibTrfase_HisG"/>
</dbReference>
<comment type="pathway">
    <text evidence="4 18">Amino-acid biosynthesis; L-histidine biosynthesis; L-histidine from 5-phospho-alpha-D-ribose 1-diphosphate: step 1/9.</text>
</comment>
<organism evidence="21 22">
    <name type="scientific">Allosphingosinicella flava</name>
    <dbReference type="NCBI Taxonomy" id="2771430"/>
    <lineage>
        <taxon>Bacteria</taxon>
        <taxon>Pseudomonadati</taxon>
        <taxon>Pseudomonadota</taxon>
        <taxon>Alphaproteobacteria</taxon>
        <taxon>Sphingomonadales</taxon>
        <taxon>Sphingomonadaceae</taxon>
        <taxon>Allosphingosinicella</taxon>
    </lineage>
</organism>
<evidence type="ECO:0000256" key="12">
    <source>
        <dbReference type="ARBA" id="ARBA00022723"/>
    </source>
</evidence>
<evidence type="ECO:0000256" key="5">
    <source>
        <dbReference type="ARBA" id="ARBA00007955"/>
    </source>
</evidence>
<dbReference type="NCBIfam" id="TIGR00070">
    <property type="entry name" value="hisG"/>
    <property type="match status" value="1"/>
</dbReference>
<feature type="domain" description="ATP phosphoribosyltransferase catalytic" evidence="19">
    <location>
        <begin position="54"/>
        <end position="213"/>
    </location>
</feature>
<dbReference type="RefSeq" id="WP_200970857.1">
    <property type="nucleotide sequence ID" value="NZ_CP065592.1"/>
</dbReference>
<evidence type="ECO:0000313" key="22">
    <source>
        <dbReference type="Proteomes" id="UP000594873"/>
    </source>
</evidence>
<dbReference type="NCBIfam" id="TIGR03455">
    <property type="entry name" value="HisG_C-term"/>
    <property type="match status" value="1"/>
</dbReference>
<gene>
    <name evidence="18" type="primary">hisG</name>
    <name evidence="21" type="ORF">IC614_08175</name>
</gene>
<dbReference type="PANTHER" id="PTHR21403">
    <property type="entry name" value="ATP PHOSPHORIBOSYLTRANSFERASE ATP-PRTASE"/>
    <property type="match status" value="1"/>
</dbReference>
<dbReference type="FunFam" id="3.40.190.10:FF:000008">
    <property type="entry name" value="ATP phosphoribosyltransferase"/>
    <property type="match status" value="1"/>
</dbReference>
<evidence type="ECO:0000256" key="8">
    <source>
        <dbReference type="ARBA" id="ARBA00022490"/>
    </source>
</evidence>
<dbReference type="GO" id="GO:0005737">
    <property type="term" value="C:cytoplasm"/>
    <property type="evidence" value="ECO:0007669"/>
    <property type="project" value="UniProtKB-SubCell"/>
</dbReference>
<dbReference type="FunFam" id="3.30.70.120:FF:000002">
    <property type="entry name" value="ATP phosphoribosyltransferase"/>
    <property type="match status" value="1"/>
</dbReference>
<dbReference type="Proteomes" id="UP000594873">
    <property type="component" value="Chromosome"/>
</dbReference>
<comment type="cofactor">
    <cofactor evidence="2 18">
        <name>Mg(2+)</name>
        <dbReference type="ChEBI" id="CHEBI:18420"/>
    </cofactor>
</comment>
<evidence type="ECO:0000256" key="1">
    <source>
        <dbReference type="ARBA" id="ARBA00000915"/>
    </source>
</evidence>
<comment type="subcellular location">
    <subcellularLocation>
        <location evidence="3 18">Cytoplasm</location>
    </subcellularLocation>
</comment>
<evidence type="ECO:0000256" key="2">
    <source>
        <dbReference type="ARBA" id="ARBA00001946"/>
    </source>
</evidence>
<protein>
    <recommendedName>
        <fullName evidence="7 18">ATP phosphoribosyltransferase</fullName>
        <shortName evidence="18">ATP-PRT</shortName>
        <shortName evidence="18">ATP-PRTase</shortName>
        <ecNumber evidence="6 18">2.4.2.17</ecNumber>
    </recommendedName>
</protein>
<dbReference type="InterPro" id="IPR013820">
    <property type="entry name" value="ATP_PRibTrfase_cat"/>
</dbReference>
<evidence type="ECO:0000256" key="10">
    <source>
        <dbReference type="ARBA" id="ARBA00022676"/>
    </source>
</evidence>
<dbReference type="InterPro" id="IPR011322">
    <property type="entry name" value="N-reg_PII-like_a/b"/>
</dbReference>
<keyword evidence="13 18" id="KW-0547">Nucleotide-binding</keyword>
<evidence type="ECO:0000256" key="18">
    <source>
        <dbReference type="HAMAP-Rule" id="MF_00079"/>
    </source>
</evidence>
<dbReference type="Gene3D" id="3.30.70.120">
    <property type="match status" value="1"/>
</dbReference>
<dbReference type="AlphaFoldDB" id="A0A7T2GI56"/>